<dbReference type="SUPFAM" id="SSF54236">
    <property type="entry name" value="Ubiquitin-like"/>
    <property type="match status" value="1"/>
</dbReference>
<protein>
    <submittedName>
        <fullName evidence="3">Ubiquitin-like domain-containing protein</fullName>
    </submittedName>
</protein>
<feature type="domain" description="Ubiquitin-like" evidence="1">
    <location>
        <begin position="1"/>
        <end position="76"/>
    </location>
</feature>
<dbReference type="SMART" id="SM00213">
    <property type="entry name" value="UBQ"/>
    <property type="match status" value="1"/>
</dbReference>
<dbReference type="InterPro" id="IPR019956">
    <property type="entry name" value="Ubiquitin_dom"/>
</dbReference>
<sequence length="76" mass="8346">MQIFVKDLYGKTTSLKVEAGNTVADVKEMIEAKTRIPTGQQRLIFNGKQLEVDRTLAACNVQDGSTFTLILCLRGG</sequence>
<dbReference type="PRINTS" id="PR00348">
    <property type="entry name" value="UBIQUITIN"/>
</dbReference>
<organism evidence="2 3">
    <name type="scientific">Globodera rostochiensis</name>
    <name type="common">Golden nematode worm</name>
    <name type="synonym">Heterodera rostochiensis</name>
    <dbReference type="NCBI Taxonomy" id="31243"/>
    <lineage>
        <taxon>Eukaryota</taxon>
        <taxon>Metazoa</taxon>
        <taxon>Ecdysozoa</taxon>
        <taxon>Nematoda</taxon>
        <taxon>Chromadorea</taxon>
        <taxon>Rhabditida</taxon>
        <taxon>Tylenchina</taxon>
        <taxon>Tylenchomorpha</taxon>
        <taxon>Tylenchoidea</taxon>
        <taxon>Heteroderidae</taxon>
        <taxon>Heteroderinae</taxon>
        <taxon>Globodera</taxon>
    </lineage>
</organism>
<evidence type="ECO:0000313" key="3">
    <source>
        <dbReference type="WBParaSite" id="Gr19_v10_g15345.t1"/>
    </source>
</evidence>
<keyword evidence="2" id="KW-1185">Reference proteome</keyword>
<name>A0A914H934_GLORO</name>
<dbReference type="WBParaSite" id="Gr19_v10_g15345.t1">
    <property type="protein sequence ID" value="Gr19_v10_g15345.t1"/>
    <property type="gene ID" value="Gr19_v10_g15345"/>
</dbReference>
<proteinExistence type="predicted"/>
<accession>A0A914H934</accession>
<evidence type="ECO:0000313" key="2">
    <source>
        <dbReference type="Proteomes" id="UP000887572"/>
    </source>
</evidence>
<dbReference type="FunFam" id="3.10.20.90:FF:000222">
    <property type="entry name" value="Polyubiquitin 5"/>
    <property type="match status" value="1"/>
</dbReference>
<dbReference type="Proteomes" id="UP000887572">
    <property type="component" value="Unplaced"/>
</dbReference>
<reference evidence="3" key="1">
    <citation type="submission" date="2022-11" db="UniProtKB">
        <authorList>
            <consortium name="WormBaseParasite"/>
        </authorList>
    </citation>
    <scope>IDENTIFICATION</scope>
</reference>
<evidence type="ECO:0000259" key="1">
    <source>
        <dbReference type="PROSITE" id="PS50053"/>
    </source>
</evidence>
<dbReference type="AlphaFoldDB" id="A0A914H934"/>
<dbReference type="Pfam" id="PF00240">
    <property type="entry name" value="ubiquitin"/>
    <property type="match status" value="1"/>
</dbReference>
<dbReference type="InterPro" id="IPR029071">
    <property type="entry name" value="Ubiquitin-like_domsf"/>
</dbReference>
<dbReference type="PROSITE" id="PS50053">
    <property type="entry name" value="UBIQUITIN_2"/>
    <property type="match status" value="1"/>
</dbReference>
<dbReference type="PANTHER" id="PTHR10666">
    <property type="entry name" value="UBIQUITIN"/>
    <property type="match status" value="1"/>
</dbReference>
<dbReference type="InterPro" id="IPR050158">
    <property type="entry name" value="Ubiquitin_ubiquitin-like"/>
</dbReference>
<dbReference type="InterPro" id="IPR000626">
    <property type="entry name" value="Ubiquitin-like_dom"/>
</dbReference>
<dbReference type="Gene3D" id="3.10.20.90">
    <property type="entry name" value="Phosphatidylinositol 3-kinase Catalytic Subunit, Chain A, domain 1"/>
    <property type="match status" value="1"/>
</dbReference>